<dbReference type="InterPro" id="IPR011008">
    <property type="entry name" value="Dimeric_a/b-barrel"/>
</dbReference>
<evidence type="ECO:0008006" key="3">
    <source>
        <dbReference type="Google" id="ProtNLM"/>
    </source>
</evidence>
<dbReference type="Proteomes" id="UP000054144">
    <property type="component" value="Unassembled WGS sequence"/>
</dbReference>
<organism evidence="1 2">
    <name type="scientific">Fistulina hepatica ATCC 64428</name>
    <dbReference type="NCBI Taxonomy" id="1128425"/>
    <lineage>
        <taxon>Eukaryota</taxon>
        <taxon>Fungi</taxon>
        <taxon>Dikarya</taxon>
        <taxon>Basidiomycota</taxon>
        <taxon>Agaricomycotina</taxon>
        <taxon>Agaricomycetes</taxon>
        <taxon>Agaricomycetidae</taxon>
        <taxon>Agaricales</taxon>
        <taxon>Fistulinaceae</taxon>
        <taxon>Fistulina</taxon>
    </lineage>
</organism>
<keyword evidence="2" id="KW-1185">Reference proteome</keyword>
<gene>
    <name evidence="1" type="ORF">FISHEDRAFT_44349</name>
</gene>
<dbReference type="OrthoDB" id="2851338at2759"/>
<dbReference type="Gene3D" id="3.30.70.100">
    <property type="match status" value="1"/>
</dbReference>
<protein>
    <recommendedName>
        <fullName evidence="3">EthD domain-containing protein</fullName>
    </recommendedName>
</protein>
<evidence type="ECO:0000313" key="2">
    <source>
        <dbReference type="Proteomes" id="UP000054144"/>
    </source>
</evidence>
<dbReference type="SUPFAM" id="SSF54909">
    <property type="entry name" value="Dimeric alpha+beta barrel"/>
    <property type="match status" value="2"/>
</dbReference>
<name>A0A0D7AA65_9AGAR</name>
<dbReference type="EMBL" id="KN881914">
    <property type="protein sequence ID" value="KIY47882.1"/>
    <property type="molecule type" value="Genomic_DNA"/>
</dbReference>
<reference evidence="1 2" key="1">
    <citation type="journal article" date="2015" name="Fungal Genet. Biol.">
        <title>Evolution of novel wood decay mechanisms in Agaricales revealed by the genome sequences of Fistulina hepatica and Cylindrobasidium torrendii.</title>
        <authorList>
            <person name="Floudas D."/>
            <person name="Held B.W."/>
            <person name="Riley R."/>
            <person name="Nagy L.G."/>
            <person name="Koehler G."/>
            <person name="Ransdell A.S."/>
            <person name="Younus H."/>
            <person name="Chow J."/>
            <person name="Chiniquy J."/>
            <person name="Lipzen A."/>
            <person name="Tritt A."/>
            <person name="Sun H."/>
            <person name="Haridas S."/>
            <person name="LaButti K."/>
            <person name="Ohm R.A."/>
            <person name="Kues U."/>
            <person name="Blanchette R.A."/>
            <person name="Grigoriev I.V."/>
            <person name="Minto R.E."/>
            <person name="Hibbett D.S."/>
        </authorList>
    </citation>
    <scope>NUCLEOTIDE SEQUENCE [LARGE SCALE GENOMIC DNA]</scope>
    <source>
        <strain evidence="1 2">ATCC 64428</strain>
    </source>
</reference>
<sequence>METSDQTQMTSLVLVFADCGSAISEDRFNKWYCEEHAPARLTIPGFLSATRYKATDGQKAAWLTAYDIASPDVADCDLYKQLMTNASDNEKEILAKMEFLNRRVYEPISVLAHSHAQPSLLPGKYLLVVSMKIPDAAVPAFHKWYEEEHMVLLSKVPGWLRGRRYKLLSSTIRQPEKQMEVYKYLAVHEFDHDGYMDTPEFQHAVGTPWRAEVVKNVIAREFRNFELTTDFGKSKSSVN</sequence>
<evidence type="ECO:0000313" key="1">
    <source>
        <dbReference type="EMBL" id="KIY47882.1"/>
    </source>
</evidence>
<proteinExistence type="predicted"/>
<accession>A0A0D7AA65</accession>
<dbReference type="AlphaFoldDB" id="A0A0D7AA65"/>